<feature type="domain" description="Cytosol aminopeptidase" evidence="5">
    <location>
        <begin position="33"/>
        <end position="40"/>
    </location>
</feature>
<dbReference type="Gene3D" id="3.40.630.10">
    <property type="entry name" value="Zn peptidases"/>
    <property type="match status" value="1"/>
</dbReference>
<keyword evidence="7" id="KW-1185">Reference proteome</keyword>
<dbReference type="InterPro" id="IPR011356">
    <property type="entry name" value="Leucine_aapep/pepB"/>
</dbReference>
<dbReference type="GO" id="GO:0030145">
    <property type="term" value="F:manganese ion binding"/>
    <property type="evidence" value="ECO:0007669"/>
    <property type="project" value="InterPro"/>
</dbReference>
<keyword evidence="2" id="KW-0031">Aminopeptidase</keyword>
<dbReference type="Pfam" id="PF00883">
    <property type="entry name" value="Peptidase_M17"/>
    <property type="match status" value="1"/>
</dbReference>
<reference evidence="6" key="1">
    <citation type="journal article" date="2023" name="Insect Mol. Biol.">
        <title>Genome sequencing provides insights into the evolution of gene families encoding plant cell wall-degrading enzymes in longhorned beetles.</title>
        <authorList>
            <person name="Shin N.R."/>
            <person name="Okamura Y."/>
            <person name="Kirsch R."/>
            <person name="Pauchet Y."/>
        </authorList>
    </citation>
    <scope>NUCLEOTIDE SEQUENCE</scope>
    <source>
        <strain evidence="6">AMC_N1</strain>
    </source>
</reference>
<evidence type="ECO:0000256" key="3">
    <source>
        <dbReference type="ARBA" id="ARBA00022670"/>
    </source>
</evidence>
<evidence type="ECO:0000313" key="6">
    <source>
        <dbReference type="EMBL" id="KAJ8933100.1"/>
    </source>
</evidence>
<evidence type="ECO:0000256" key="2">
    <source>
        <dbReference type="ARBA" id="ARBA00022438"/>
    </source>
</evidence>
<dbReference type="PANTHER" id="PTHR11963:SF23">
    <property type="entry name" value="CYTOSOL AMINOPEPTIDASE"/>
    <property type="match status" value="1"/>
</dbReference>
<dbReference type="GO" id="GO:0070006">
    <property type="term" value="F:metalloaminopeptidase activity"/>
    <property type="evidence" value="ECO:0007669"/>
    <property type="project" value="InterPro"/>
</dbReference>
<dbReference type="Proteomes" id="UP001162162">
    <property type="component" value="Unassembled WGS sequence"/>
</dbReference>
<name>A0AAV8X2G8_9CUCU</name>
<comment type="caution">
    <text evidence="6">The sequence shown here is derived from an EMBL/GenBank/DDBJ whole genome shotgun (WGS) entry which is preliminary data.</text>
</comment>
<keyword evidence="3" id="KW-0645">Protease</keyword>
<protein>
    <recommendedName>
        <fullName evidence="5">Cytosol aminopeptidase domain-containing protein</fullName>
    </recommendedName>
</protein>
<dbReference type="GO" id="GO:0005737">
    <property type="term" value="C:cytoplasm"/>
    <property type="evidence" value="ECO:0007669"/>
    <property type="project" value="InterPro"/>
</dbReference>
<dbReference type="SUPFAM" id="SSF53187">
    <property type="entry name" value="Zn-dependent exopeptidases"/>
    <property type="match status" value="1"/>
</dbReference>
<dbReference type="AlphaFoldDB" id="A0AAV8X2G8"/>
<evidence type="ECO:0000259" key="5">
    <source>
        <dbReference type="PROSITE" id="PS00631"/>
    </source>
</evidence>
<accession>A0AAV8X2G8</accession>
<organism evidence="6 7">
    <name type="scientific">Aromia moschata</name>
    <dbReference type="NCBI Taxonomy" id="1265417"/>
    <lineage>
        <taxon>Eukaryota</taxon>
        <taxon>Metazoa</taxon>
        <taxon>Ecdysozoa</taxon>
        <taxon>Arthropoda</taxon>
        <taxon>Hexapoda</taxon>
        <taxon>Insecta</taxon>
        <taxon>Pterygota</taxon>
        <taxon>Neoptera</taxon>
        <taxon>Endopterygota</taxon>
        <taxon>Coleoptera</taxon>
        <taxon>Polyphaga</taxon>
        <taxon>Cucujiformia</taxon>
        <taxon>Chrysomeloidea</taxon>
        <taxon>Cerambycidae</taxon>
        <taxon>Cerambycinae</taxon>
        <taxon>Callichromatini</taxon>
        <taxon>Aromia</taxon>
    </lineage>
</organism>
<dbReference type="PANTHER" id="PTHR11963">
    <property type="entry name" value="LEUCINE AMINOPEPTIDASE-RELATED"/>
    <property type="match status" value="1"/>
</dbReference>
<evidence type="ECO:0000313" key="7">
    <source>
        <dbReference type="Proteomes" id="UP001162162"/>
    </source>
</evidence>
<evidence type="ECO:0000256" key="1">
    <source>
        <dbReference type="ARBA" id="ARBA00009528"/>
    </source>
</evidence>
<dbReference type="EMBL" id="JAPWTK010001298">
    <property type="protein sequence ID" value="KAJ8933100.1"/>
    <property type="molecule type" value="Genomic_DNA"/>
</dbReference>
<gene>
    <name evidence="6" type="ORF">NQ318_010681</name>
</gene>
<dbReference type="PROSITE" id="PS00631">
    <property type="entry name" value="CYTOSOL_AP"/>
    <property type="match status" value="1"/>
</dbReference>
<dbReference type="InterPro" id="IPR000819">
    <property type="entry name" value="Peptidase_M17_C"/>
</dbReference>
<comment type="similarity">
    <text evidence="1">Belongs to the peptidase M17 family.</text>
</comment>
<keyword evidence="4" id="KW-0378">Hydrolase</keyword>
<dbReference type="GO" id="GO:0006508">
    <property type="term" value="P:proteolysis"/>
    <property type="evidence" value="ECO:0007669"/>
    <property type="project" value="UniProtKB-KW"/>
</dbReference>
<dbReference type="PRINTS" id="PR00481">
    <property type="entry name" value="LAMNOPPTDASE"/>
</dbReference>
<sequence length="188" mass="20286">MLIPAVENMPSGSATKPGDVVVARNGKSICVDNTDAEGRLILADALCYTSEFNPKWVLDVATLTGAVRVALGDACTGVFTNSNKLYSELENAGSDTGDRVWRLPLWKHYGKTLAEHSAYDLNNIGKGKGGGSCTAAAFLREFVPEKTEWMHLDIAGVMGPQDNTPYLSKGMTGRPTRTLIEFIRSQTC</sequence>
<evidence type="ECO:0000256" key="4">
    <source>
        <dbReference type="ARBA" id="ARBA00022801"/>
    </source>
</evidence>
<proteinExistence type="inferred from homology"/>